<keyword evidence="2 7" id="KW-0121">Carboxypeptidase</keyword>
<keyword evidence="3 7" id="KW-0645">Protease</keyword>
<gene>
    <name evidence="8" type="ORF">CKAH01_07898</name>
</gene>
<keyword evidence="4 7" id="KW-0732">Signal</keyword>
<evidence type="ECO:0000256" key="5">
    <source>
        <dbReference type="ARBA" id="ARBA00022801"/>
    </source>
</evidence>
<evidence type="ECO:0000256" key="2">
    <source>
        <dbReference type="ARBA" id="ARBA00022645"/>
    </source>
</evidence>
<dbReference type="Gene3D" id="3.40.50.1820">
    <property type="entry name" value="alpha/beta hydrolase"/>
    <property type="match status" value="1"/>
</dbReference>
<organism evidence="8 9">
    <name type="scientific">Colletotrichum kahawae</name>
    <name type="common">Coffee berry disease fungus</name>
    <dbReference type="NCBI Taxonomy" id="34407"/>
    <lineage>
        <taxon>Eukaryota</taxon>
        <taxon>Fungi</taxon>
        <taxon>Dikarya</taxon>
        <taxon>Ascomycota</taxon>
        <taxon>Pezizomycotina</taxon>
        <taxon>Sordariomycetes</taxon>
        <taxon>Hypocreomycetidae</taxon>
        <taxon>Glomerellales</taxon>
        <taxon>Glomerellaceae</taxon>
        <taxon>Colletotrichum</taxon>
        <taxon>Colletotrichum gloeosporioides species complex</taxon>
    </lineage>
</organism>
<sequence>MSALAVNPIGRGLFRSVGLSILLLSCATASNVVPPKSIPLPTKSNFTATPGTPSFSIRLSNDTSQVCNSSTPGVSGFIDSNIGDDESHMFFWLFDSKRDPSSDPLILWMTGGPGASSTGYGNLMELGPCRIAPEGGYTIENEFGWNKNATVLFVDQPISVGFSSGSRVPQGLTEASRAMHTFLNQFFTAFPILRDVDFYIAGESYGGSWVPALASEILHNQPSRNVDAGTEADLTQRPLSRGISNAIPQINFKGVMIGNGLVRQPVQNPGTFEALCSGPDGLFDTSQCLEWAPRALWCERNLGVCETKGWTSPECKGAQKLCSEMAEVVINEMHRNPYDWRRTCGDDPLGCYPEMGHIDKYLNSSIVKKALGVPEEESFFGVSFDVFNLWEEIGDLWKSSAKYVNYLLNSGVRVLIYVGDKDLYCNAAGMRRLVNEGLEWNGHPFFRFREYLPWYHDSRRVGRWKAYSSLTYAEIFDSGHLAPFDLPAEVLSLISGWLMDGQPPVK</sequence>
<comment type="caution">
    <text evidence="8">The sequence shown here is derived from an EMBL/GenBank/DDBJ whole genome shotgun (WGS) entry which is preliminary data.</text>
</comment>
<dbReference type="InterPro" id="IPR033124">
    <property type="entry name" value="Ser_caboxypep_his_AS"/>
</dbReference>
<protein>
    <recommendedName>
        <fullName evidence="7">Carboxypeptidase</fullName>
        <ecNumber evidence="7">3.4.16.-</ecNumber>
    </recommendedName>
</protein>
<accession>A0AAD9Y5L8</accession>
<dbReference type="EC" id="3.4.16.-" evidence="7"/>
<dbReference type="PRINTS" id="PR00724">
    <property type="entry name" value="CRBOXYPTASEC"/>
</dbReference>
<dbReference type="PANTHER" id="PTHR11802">
    <property type="entry name" value="SERINE PROTEASE FAMILY S10 SERINE CARBOXYPEPTIDASE"/>
    <property type="match status" value="1"/>
</dbReference>
<keyword evidence="9" id="KW-1185">Reference proteome</keyword>
<dbReference type="InterPro" id="IPR001563">
    <property type="entry name" value="Peptidase_S10"/>
</dbReference>
<evidence type="ECO:0000313" key="8">
    <source>
        <dbReference type="EMBL" id="KAK2735114.1"/>
    </source>
</evidence>
<feature type="chain" id="PRO_5041774862" description="Carboxypeptidase" evidence="7">
    <location>
        <begin position="30"/>
        <end position="506"/>
    </location>
</feature>
<keyword evidence="5 7" id="KW-0378">Hydrolase</keyword>
<keyword evidence="6" id="KW-0325">Glycoprotein</keyword>
<dbReference type="InterPro" id="IPR029058">
    <property type="entry name" value="AB_hydrolase_fold"/>
</dbReference>
<feature type="signal peptide" evidence="7">
    <location>
        <begin position="1"/>
        <end position="29"/>
    </location>
</feature>
<dbReference type="PROSITE" id="PS00560">
    <property type="entry name" value="CARBOXYPEPT_SER_HIS"/>
    <property type="match status" value="1"/>
</dbReference>
<evidence type="ECO:0000256" key="4">
    <source>
        <dbReference type="ARBA" id="ARBA00022729"/>
    </source>
</evidence>
<evidence type="ECO:0000256" key="6">
    <source>
        <dbReference type="ARBA" id="ARBA00023180"/>
    </source>
</evidence>
<dbReference type="GO" id="GO:0004185">
    <property type="term" value="F:serine-type carboxypeptidase activity"/>
    <property type="evidence" value="ECO:0007669"/>
    <property type="project" value="UniProtKB-UniRule"/>
</dbReference>
<evidence type="ECO:0000256" key="3">
    <source>
        <dbReference type="ARBA" id="ARBA00022670"/>
    </source>
</evidence>
<dbReference type="GO" id="GO:0000324">
    <property type="term" value="C:fungal-type vacuole"/>
    <property type="evidence" value="ECO:0007669"/>
    <property type="project" value="TreeGrafter"/>
</dbReference>
<name>A0AAD9Y5L8_COLKA</name>
<dbReference type="Pfam" id="PF00450">
    <property type="entry name" value="Peptidase_S10"/>
    <property type="match status" value="1"/>
</dbReference>
<dbReference type="SUPFAM" id="SSF53474">
    <property type="entry name" value="alpha/beta-Hydrolases"/>
    <property type="match status" value="1"/>
</dbReference>
<comment type="similarity">
    <text evidence="1 7">Belongs to the peptidase S10 family.</text>
</comment>
<dbReference type="AlphaFoldDB" id="A0AAD9Y5L8"/>
<evidence type="ECO:0000313" key="9">
    <source>
        <dbReference type="Proteomes" id="UP001281614"/>
    </source>
</evidence>
<dbReference type="GO" id="GO:0006508">
    <property type="term" value="P:proteolysis"/>
    <property type="evidence" value="ECO:0007669"/>
    <property type="project" value="UniProtKB-KW"/>
</dbReference>
<dbReference type="EMBL" id="VYYT01000445">
    <property type="protein sequence ID" value="KAK2735114.1"/>
    <property type="molecule type" value="Genomic_DNA"/>
</dbReference>
<reference evidence="8" key="1">
    <citation type="submission" date="2023-02" db="EMBL/GenBank/DDBJ databases">
        <title>Colletotrichum kahawae CIFC_Que2 genome sequencing and assembly.</title>
        <authorList>
            <person name="Baroncelli R."/>
        </authorList>
    </citation>
    <scope>NUCLEOTIDE SEQUENCE</scope>
    <source>
        <strain evidence="8">CIFC_Que2</strain>
    </source>
</reference>
<dbReference type="Proteomes" id="UP001281614">
    <property type="component" value="Unassembled WGS sequence"/>
</dbReference>
<dbReference type="PROSITE" id="PS00131">
    <property type="entry name" value="CARBOXYPEPT_SER_SER"/>
    <property type="match status" value="1"/>
</dbReference>
<evidence type="ECO:0000256" key="7">
    <source>
        <dbReference type="RuleBase" id="RU361156"/>
    </source>
</evidence>
<dbReference type="InterPro" id="IPR018202">
    <property type="entry name" value="Ser_caboxypep_ser_AS"/>
</dbReference>
<proteinExistence type="inferred from homology"/>
<evidence type="ECO:0000256" key="1">
    <source>
        <dbReference type="ARBA" id="ARBA00009431"/>
    </source>
</evidence>
<dbReference type="PANTHER" id="PTHR11802:SF113">
    <property type="entry name" value="SERINE CARBOXYPEPTIDASE CTSA-4.1"/>
    <property type="match status" value="1"/>
</dbReference>
<dbReference type="Gene3D" id="1.10.287.410">
    <property type="match status" value="1"/>
</dbReference>